<evidence type="ECO:0000259" key="2">
    <source>
        <dbReference type="Pfam" id="PF01965"/>
    </source>
</evidence>
<dbReference type="InterPro" id="IPR002818">
    <property type="entry name" value="DJ-1/PfpI"/>
</dbReference>
<dbReference type="OrthoDB" id="543156at2759"/>
<dbReference type="KEGG" id="maj:MAA_00463"/>
<protein>
    <submittedName>
        <fullName evidence="3">DJ-1/PfpI family protein</fullName>
    </submittedName>
</protein>
<feature type="region of interest" description="Disordered" evidence="1">
    <location>
        <begin position="57"/>
        <end position="82"/>
    </location>
</feature>
<dbReference type="RefSeq" id="XP_007816652.1">
    <property type="nucleotide sequence ID" value="XM_007818461.1"/>
</dbReference>
<feature type="compositionally biased region" description="Pro residues" evidence="1">
    <location>
        <begin position="57"/>
        <end position="80"/>
    </location>
</feature>
<evidence type="ECO:0000256" key="1">
    <source>
        <dbReference type="SAM" id="MobiDB-lite"/>
    </source>
</evidence>
<dbReference type="Pfam" id="PF01965">
    <property type="entry name" value="DJ-1_PfpI"/>
    <property type="match status" value="1"/>
</dbReference>
<dbReference type="EMBL" id="ADNJ02000003">
    <property type="protein sequence ID" value="EFZ03389.1"/>
    <property type="molecule type" value="Genomic_DNA"/>
</dbReference>
<dbReference type="Gene3D" id="3.40.50.880">
    <property type="match status" value="1"/>
</dbReference>
<sequence>MAAPSSSPPISYGVLLYPGFEVLDVAGPLECLNTLADCLPSSKLTLSIIGRPVATDPAPPARRVPMPLSPANPSEGPPASQPSNSFTFKAAQVYLPTHTFDTAPPLDVLILGGGLGSLPTDQVQPEMDFLKTVFPSLRYLFTVCTGSGIAARAGLLDRLRATSNKAVWEQVVACGPKTHWVARARWVAAGKVWTTSGVSAGVDGMVSFLRHVYPEEEHPGLVQKVVDYMEYRHEPDPSNDPFADVFGAHDVLPKA</sequence>
<dbReference type="AlphaFoldDB" id="E9EK49"/>
<comment type="caution">
    <text evidence="3">The sequence shown here is derived from an EMBL/GenBank/DDBJ whole genome shotgun (WGS) entry which is preliminary data.</text>
</comment>
<reference evidence="3 4" key="1">
    <citation type="journal article" date="2011" name="PLoS Genet.">
        <title>Genome sequencing and comparative transcriptomics of the model entomopathogenic fungi Metarhizium anisopliae and M. acridum.</title>
        <authorList>
            <person name="Gao Q."/>
            <person name="Jin K."/>
            <person name="Ying S.H."/>
            <person name="Zhang Y."/>
            <person name="Xiao G."/>
            <person name="Shang Y."/>
            <person name="Duan Z."/>
            <person name="Hu X."/>
            <person name="Xie X.Q."/>
            <person name="Zhou G."/>
            <person name="Peng G."/>
            <person name="Luo Z."/>
            <person name="Huang W."/>
            <person name="Wang B."/>
            <person name="Fang W."/>
            <person name="Wang S."/>
            <person name="Zhong Y."/>
            <person name="Ma L.J."/>
            <person name="St Leger R.J."/>
            <person name="Zhao G.P."/>
            <person name="Pei Y."/>
            <person name="Feng M.G."/>
            <person name="Xia Y."/>
            <person name="Wang C."/>
        </authorList>
    </citation>
    <scope>NUCLEOTIDE SEQUENCE [LARGE SCALE GENOMIC DNA]</scope>
    <source>
        <strain evidence="4">ARSEF 23 / ATCC MYA-3075</strain>
    </source>
</reference>
<reference evidence="3 4" key="2">
    <citation type="journal article" date="2014" name="Proc. Natl. Acad. Sci. U.S.A.">
        <title>Trajectory and genomic determinants of fungal-pathogen speciation and host adaptation.</title>
        <authorList>
            <person name="Hu X."/>
            <person name="Xiao G."/>
            <person name="Zheng P."/>
            <person name="Shang Y."/>
            <person name="Su Y."/>
            <person name="Zhang X."/>
            <person name="Liu X."/>
            <person name="Zhan S."/>
            <person name="St Leger R.J."/>
            <person name="Wang C."/>
        </authorList>
    </citation>
    <scope>GENOME REANNOTATION</scope>
    <source>
        <strain evidence="4">ARSEF 23 / ATCC MYA-3075</strain>
    </source>
</reference>
<dbReference type="PANTHER" id="PTHR43130">
    <property type="entry name" value="ARAC-FAMILY TRANSCRIPTIONAL REGULATOR"/>
    <property type="match status" value="1"/>
</dbReference>
<dbReference type="GeneID" id="19254749"/>
<dbReference type="HOGENOM" id="CLU_000445_44_8_1"/>
<dbReference type="InterPro" id="IPR052158">
    <property type="entry name" value="INH-QAR"/>
</dbReference>
<keyword evidence="4" id="KW-1185">Reference proteome</keyword>
<dbReference type="Proteomes" id="UP000002498">
    <property type="component" value="Unassembled WGS sequence"/>
</dbReference>
<organism evidence="3 4">
    <name type="scientific">Metarhizium robertsii (strain ARSEF 23 / ATCC MYA-3075)</name>
    <name type="common">Metarhizium anisopliae (strain ARSEF 23)</name>
    <dbReference type="NCBI Taxonomy" id="655844"/>
    <lineage>
        <taxon>Eukaryota</taxon>
        <taxon>Fungi</taxon>
        <taxon>Dikarya</taxon>
        <taxon>Ascomycota</taxon>
        <taxon>Pezizomycotina</taxon>
        <taxon>Sordariomycetes</taxon>
        <taxon>Hypocreomycetidae</taxon>
        <taxon>Hypocreales</taxon>
        <taxon>Clavicipitaceae</taxon>
        <taxon>Metarhizium</taxon>
    </lineage>
</organism>
<feature type="domain" description="DJ-1/PfpI" evidence="2">
    <location>
        <begin position="105"/>
        <end position="203"/>
    </location>
</feature>
<dbReference type="SUPFAM" id="SSF52317">
    <property type="entry name" value="Class I glutamine amidotransferase-like"/>
    <property type="match status" value="1"/>
</dbReference>
<dbReference type="PANTHER" id="PTHR43130:SF15">
    <property type="entry name" value="THIJ_PFPI FAMILY PROTEIN (AFU_ORTHOLOGUE AFUA_5G14240)"/>
    <property type="match status" value="1"/>
</dbReference>
<accession>E9EK49</accession>
<evidence type="ECO:0000313" key="4">
    <source>
        <dbReference type="Proteomes" id="UP000002498"/>
    </source>
</evidence>
<gene>
    <name evidence="3" type="ORF">MAA_00463</name>
</gene>
<evidence type="ECO:0000313" key="3">
    <source>
        <dbReference type="EMBL" id="EFZ03389.1"/>
    </source>
</evidence>
<dbReference type="InterPro" id="IPR029062">
    <property type="entry name" value="Class_I_gatase-like"/>
</dbReference>
<proteinExistence type="predicted"/>
<name>E9EK49_METRA</name>